<keyword evidence="13" id="KW-0511">Multifunctional enzyme</keyword>
<dbReference type="PROSITE" id="PS01050">
    <property type="entry name" value="YJEF_C_2"/>
    <property type="match status" value="1"/>
</dbReference>
<evidence type="ECO:0000256" key="2">
    <source>
        <dbReference type="ARBA" id="ARBA00000909"/>
    </source>
</evidence>
<comment type="catalytic activity">
    <reaction evidence="15 17 18">
        <text>(6S)-NADHX + ADP = AMP + phosphate + NADH + H(+)</text>
        <dbReference type="Rhea" id="RHEA:32223"/>
        <dbReference type="ChEBI" id="CHEBI:15378"/>
        <dbReference type="ChEBI" id="CHEBI:43474"/>
        <dbReference type="ChEBI" id="CHEBI:57945"/>
        <dbReference type="ChEBI" id="CHEBI:64074"/>
        <dbReference type="ChEBI" id="CHEBI:456215"/>
        <dbReference type="ChEBI" id="CHEBI:456216"/>
        <dbReference type="EC" id="4.2.1.136"/>
    </reaction>
</comment>
<comment type="subunit">
    <text evidence="17">Homotetramer.</text>
</comment>
<dbReference type="Proteomes" id="UP001434737">
    <property type="component" value="Chromosome"/>
</dbReference>
<dbReference type="EC" id="4.2.1.136" evidence="17"/>
<comment type="similarity">
    <text evidence="3 18">In the N-terminal section; belongs to the NnrE/AIBP family.</text>
</comment>
<organism evidence="21 22">
    <name type="scientific">Helicobacter mastomyrinus</name>
    <dbReference type="NCBI Taxonomy" id="287948"/>
    <lineage>
        <taxon>Bacteria</taxon>
        <taxon>Pseudomonadati</taxon>
        <taxon>Campylobacterota</taxon>
        <taxon>Epsilonproteobacteria</taxon>
        <taxon>Campylobacterales</taxon>
        <taxon>Helicobacteraceae</taxon>
        <taxon>Helicobacter</taxon>
    </lineage>
</organism>
<dbReference type="PROSITE" id="PS51383">
    <property type="entry name" value="YJEF_C_3"/>
    <property type="match status" value="1"/>
</dbReference>
<name>A0ABZ3F664_9HELI</name>
<dbReference type="PROSITE" id="PS51385">
    <property type="entry name" value="YJEF_N"/>
    <property type="match status" value="1"/>
</dbReference>
<keyword evidence="6 17" id="KW-0547">Nucleotide-binding</keyword>
<keyword evidence="22" id="KW-1185">Reference proteome</keyword>
<dbReference type="Pfam" id="PF03853">
    <property type="entry name" value="YjeF_N"/>
    <property type="match status" value="1"/>
</dbReference>
<evidence type="ECO:0000313" key="22">
    <source>
        <dbReference type="Proteomes" id="UP001434737"/>
    </source>
</evidence>
<dbReference type="RefSeq" id="WP_300451290.1">
    <property type="nucleotide sequence ID" value="NZ_CP145316.1"/>
</dbReference>
<dbReference type="SUPFAM" id="SSF64153">
    <property type="entry name" value="YjeF N-terminal domain-like"/>
    <property type="match status" value="1"/>
</dbReference>
<comment type="cofactor">
    <cofactor evidence="18">
        <name>K(+)</name>
        <dbReference type="ChEBI" id="CHEBI:29103"/>
    </cofactor>
    <text evidence="18">Binds 1 potassium ion per subunit.</text>
</comment>
<comment type="catalytic activity">
    <reaction evidence="1 18">
        <text>(6R)-NADHX = (6S)-NADHX</text>
        <dbReference type="Rhea" id="RHEA:32215"/>
        <dbReference type="ChEBI" id="CHEBI:64074"/>
        <dbReference type="ChEBI" id="CHEBI:64075"/>
        <dbReference type="EC" id="5.1.99.6"/>
    </reaction>
</comment>
<dbReference type="InterPro" id="IPR000631">
    <property type="entry name" value="CARKD"/>
</dbReference>
<evidence type="ECO:0000256" key="6">
    <source>
        <dbReference type="ARBA" id="ARBA00022741"/>
    </source>
</evidence>
<dbReference type="Pfam" id="PF01256">
    <property type="entry name" value="Carb_kinase"/>
    <property type="match status" value="1"/>
</dbReference>
<dbReference type="InterPro" id="IPR030677">
    <property type="entry name" value="Nnr"/>
</dbReference>
<keyword evidence="8 17" id="KW-0521">NADP</keyword>
<evidence type="ECO:0000256" key="8">
    <source>
        <dbReference type="ARBA" id="ARBA00022857"/>
    </source>
</evidence>
<comment type="catalytic activity">
    <reaction evidence="16 17 18">
        <text>(6S)-NADPHX + ADP = AMP + phosphate + NADPH + H(+)</text>
        <dbReference type="Rhea" id="RHEA:32235"/>
        <dbReference type="ChEBI" id="CHEBI:15378"/>
        <dbReference type="ChEBI" id="CHEBI:43474"/>
        <dbReference type="ChEBI" id="CHEBI:57783"/>
        <dbReference type="ChEBI" id="CHEBI:64076"/>
        <dbReference type="ChEBI" id="CHEBI:456215"/>
        <dbReference type="ChEBI" id="CHEBI:456216"/>
        <dbReference type="EC" id="4.2.1.136"/>
    </reaction>
</comment>
<dbReference type="Gene3D" id="3.40.50.10260">
    <property type="entry name" value="YjeF N-terminal domain"/>
    <property type="match status" value="1"/>
</dbReference>
<feature type="binding site" evidence="17">
    <location>
        <position position="289"/>
    </location>
    <ligand>
        <name>(6S)-NADPHX</name>
        <dbReference type="ChEBI" id="CHEBI:64076"/>
    </ligand>
</feature>
<evidence type="ECO:0000256" key="10">
    <source>
        <dbReference type="ARBA" id="ARBA00023027"/>
    </source>
</evidence>
<dbReference type="PIRSF" id="PIRSF017184">
    <property type="entry name" value="Nnr"/>
    <property type="match status" value="1"/>
</dbReference>
<evidence type="ECO:0000259" key="20">
    <source>
        <dbReference type="PROSITE" id="PS51385"/>
    </source>
</evidence>
<evidence type="ECO:0000256" key="9">
    <source>
        <dbReference type="ARBA" id="ARBA00022958"/>
    </source>
</evidence>
<feature type="domain" description="YjeF N-terminal" evidence="20">
    <location>
        <begin position="8"/>
        <end position="200"/>
    </location>
</feature>
<gene>
    <name evidence="17" type="primary">nnrD</name>
    <name evidence="21" type="ORF">V3I05_00500</name>
</gene>
<evidence type="ECO:0000256" key="3">
    <source>
        <dbReference type="ARBA" id="ARBA00006001"/>
    </source>
</evidence>
<feature type="binding site" evidence="17">
    <location>
        <position position="241"/>
    </location>
    <ligand>
        <name>(6S)-NADPHX</name>
        <dbReference type="ChEBI" id="CHEBI:64076"/>
    </ligand>
</feature>
<comment type="function">
    <text evidence="17">Catalyzes the dehydration of the S-form of NAD(P)HX at the expense of ADP, which is converted to AMP. Together with NAD(P)HX epimerase, which catalyzes the epimerization of the S- and R-forms, the enzyme allows the repair of both epimers of NAD(P)HX, a damaged form of NAD(P)H that is a result of enzymatic or heat-dependent hydration.</text>
</comment>
<dbReference type="NCBIfam" id="TIGR00197">
    <property type="entry name" value="yjeF_nterm"/>
    <property type="match status" value="1"/>
</dbReference>
<feature type="domain" description="YjeF C-terminal" evidence="19">
    <location>
        <begin position="207"/>
        <end position="473"/>
    </location>
</feature>
<evidence type="ECO:0000256" key="18">
    <source>
        <dbReference type="PIRNR" id="PIRNR017184"/>
    </source>
</evidence>
<dbReference type="SUPFAM" id="SSF53613">
    <property type="entry name" value="Ribokinase-like"/>
    <property type="match status" value="1"/>
</dbReference>
<keyword evidence="11 18" id="KW-0413">Isomerase</keyword>
<dbReference type="NCBIfam" id="TIGR00196">
    <property type="entry name" value="yjeF_cterm"/>
    <property type="match status" value="1"/>
</dbReference>
<feature type="binding site" evidence="17">
    <location>
        <position position="413"/>
    </location>
    <ligand>
        <name>AMP</name>
        <dbReference type="ChEBI" id="CHEBI:456215"/>
    </ligand>
</feature>
<keyword evidence="5 18" id="KW-0479">Metal-binding</keyword>
<keyword evidence="7 17" id="KW-0067">ATP-binding</keyword>
<dbReference type="HAMAP" id="MF_01965">
    <property type="entry name" value="NADHX_dehydratase"/>
    <property type="match status" value="1"/>
</dbReference>
<dbReference type="InterPro" id="IPR004443">
    <property type="entry name" value="YjeF_N_dom"/>
</dbReference>
<dbReference type="EMBL" id="CP145316">
    <property type="protein sequence ID" value="XAM18210.1"/>
    <property type="molecule type" value="Genomic_DNA"/>
</dbReference>
<comment type="function">
    <text evidence="14 18">Bifunctional enzyme that catalyzes the epimerization of the S- and R-forms of NAD(P)HX and the dehydration of the S-form of NAD(P)HX at the expense of ADP, which is converted to AMP. This allows the repair of both epimers of NAD(P)HX, a damaged form of NAD(P)H that is a result of enzymatic or heat-dependent hydration.</text>
</comment>
<dbReference type="InterPro" id="IPR029056">
    <property type="entry name" value="Ribokinase-like"/>
</dbReference>
<evidence type="ECO:0000313" key="21">
    <source>
        <dbReference type="EMBL" id="XAM18210.1"/>
    </source>
</evidence>
<dbReference type="Gene3D" id="3.40.1190.20">
    <property type="match status" value="1"/>
</dbReference>
<comment type="caution">
    <text evidence="17">Lacks conserved residue(s) required for the propagation of feature annotation.</text>
</comment>
<keyword evidence="10 17" id="KW-0520">NAD</keyword>
<evidence type="ECO:0000256" key="5">
    <source>
        <dbReference type="ARBA" id="ARBA00022723"/>
    </source>
</evidence>
<dbReference type="CDD" id="cd01171">
    <property type="entry name" value="YXKO-related"/>
    <property type="match status" value="1"/>
</dbReference>
<evidence type="ECO:0000256" key="7">
    <source>
        <dbReference type="ARBA" id="ARBA00022840"/>
    </source>
</evidence>
<evidence type="ECO:0000256" key="14">
    <source>
        <dbReference type="ARBA" id="ARBA00025153"/>
    </source>
</evidence>
<reference evidence="21 22" key="1">
    <citation type="submission" date="2024-02" db="EMBL/GenBank/DDBJ databases">
        <title>Genome and pathogenicity analysis of Helicobacter mastomyrinus isolated from mice.</title>
        <authorList>
            <person name="Zhu L."/>
        </authorList>
    </citation>
    <scope>NUCLEOTIDE SEQUENCE [LARGE SCALE GENOMIC DNA]</scope>
    <source>
        <strain evidence="21 22">Hm-17</strain>
    </source>
</reference>
<evidence type="ECO:0000256" key="15">
    <source>
        <dbReference type="ARBA" id="ARBA00048238"/>
    </source>
</evidence>
<evidence type="ECO:0000256" key="13">
    <source>
        <dbReference type="ARBA" id="ARBA00023268"/>
    </source>
</evidence>
<feature type="binding site" evidence="17">
    <location>
        <position position="345"/>
    </location>
    <ligand>
        <name>(6S)-NADPHX</name>
        <dbReference type="ChEBI" id="CHEBI:64076"/>
    </ligand>
</feature>
<evidence type="ECO:0000256" key="1">
    <source>
        <dbReference type="ARBA" id="ARBA00000013"/>
    </source>
</evidence>
<keyword evidence="9 18" id="KW-0630">Potassium</keyword>
<keyword evidence="12 17" id="KW-0456">Lyase</keyword>
<proteinExistence type="inferred from homology"/>
<dbReference type="PANTHER" id="PTHR12592:SF0">
    <property type="entry name" value="ATP-DEPENDENT (S)-NAD(P)H-HYDRATE DEHYDRATASE"/>
    <property type="match status" value="1"/>
</dbReference>
<evidence type="ECO:0000256" key="12">
    <source>
        <dbReference type="ARBA" id="ARBA00023239"/>
    </source>
</evidence>
<evidence type="ECO:0000256" key="4">
    <source>
        <dbReference type="ARBA" id="ARBA00009524"/>
    </source>
</evidence>
<dbReference type="InterPro" id="IPR036652">
    <property type="entry name" value="YjeF_N_dom_sf"/>
</dbReference>
<sequence>MKNIYQSTAFLDKRACEKYQLSPEILMENAACALETLIGTLTHKGSVITILCGSGDNGGDGYALARRLSGDYAVRIMQLKEPKSPMCQQAYERAMQCDVKFIKKILPCDVMVDCVVGSGLKGNLESSLSDVLKNAQKAARINIACDIPSGLNESNDGFVFKAHHTMCMGAISLVCLSDKAKDFIGTLHIGKLGLSESHYQVSSNIKMLESCDLSLPQRTQENTHKGDFGHLAVFAGEKCGAAIMSAQSALSFGAGLVSIISDENITIPSEIMQEHTLPQKSTALALGMGLGVEKSAEILKDLCESSLSCVLDADVFHTPMIKTFLDESLKQQRLDFIREIILTPHPKEFASLLQICDLGAYTPQKKLDLMLHFTQKYPHTTLVLKGANVFIAKAQEVYINPLGSNALAKGGSGDVLSGLIGALLAQGYDALHSAIQGSLAHTLAAKAALKHIASYALTPHTLIESIRTLHISQRIK</sequence>
<feature type="binding site" evidence="17">
    <location>
        <position position="414"/>
    </location>
    <ligand>
        <name>(6S)-NADPHX</name>
        <dbReference type="ChEBI" id="CHEBI:64076"/>
    </ligand>
</feature>
<dbReference type="InterPro" id="IPR017953">
    <property type="entry name" value="Carbohydrate_kinase_pred_CS"/>
</dbReference>
<evidence type="ECO:0000256" key="17">
    <source>
        <dbReference type="HAMAP-Rule" id="MF_01965"/>
    </source>
</evidence>
<comment type="cofactor">
    <cofactor evidence="17">
        <name>Mg(2+)</name>
        <dbReference type="ChEBI" id="CHEBI:18420"/>
    </cofactor>
</comment>
<dbReference type="PANTHER" id="PTHR12592">
    <property type="entry name" value="ATP-DEPENDENT (S)-NAD(P)H-HYDRATE DEHYDRATASE FAMILY MEMBER"/>
    <property type="match status" value="1"/>
</dbReference>
<protein>
    <recommendedName>
        <fullName evidence="17">ADP-dependent (S)-NAD(P)H-hydrate dehydratase</fullName>
        <ecNumber evidence="17">4.2.1.136</ecNumber>
    </recommendedName>
    <alternativeName>
        <fullName evidence="17">ADP-dependent NAD(P)HX dehydratase</fullName>
    </alternativeName>
</protein>
<comment type="catalytic activity">
    <reaction evidence="2 18">
        <text>(6R)-NADPHX = (6S)-NADPHX</text>
        <dbReference type="Rhea" id="RHEA:32227"/>
        <dbReference type="ChEBI" id="CHEBI:64076"/>
        <dbReference type="ChEBI" id="CHEBI:64077"/>
        <dbReference type="EC" id="5.1.99.6"/>
    </reaction>
</comment>
<evidence type="ECO:0000256" key="16">
    <source>
        <dbReference type="ARBA" id="ARBA00049209"/>
    </source>
</evidence>
<comment type="similarity">
    <text evidence="4 18">In the C-terminal section; belongs to the NnrD/CARKD family.</text>
</comment>
<evidence type="ECO:0000259" key="19">
    <source>
        <dbReference type="PROSITE" id="PS51383"/>
    </source>
</evidence>
<evidence type="ECO:0000256" key="11">
    <source>
        <dbReference type="ARBA" id="ARBA00023235"/>
    </source>
</evidence>
<comment type="similarity">
    <text evidence="17">Belongs to the NnrD/CARKD family.</text>
</comment>
<accession>A0ABZ3F664</accession>